<dbReference type="Proteomes" id="UP000637267">
    <property type="component" value="Unassembled WGS sequence"/>
</dbReference>
<evidence type="ECO:0000256" key="2">
    <source>
        <dbReference type="ARBA" id="ARBA00022475"/>
    </source>
</evidence>
<feature type="transmembrane region" description="Helical" evidence="6">
    <location>
        <begin position="112"/>
        <end position="135"/>
    </location>
</feature>
<keyword evidence="8" id="KW-1185">Reference proteome</keyword>
<keyword evidence="5 6" id="KW-0472">Membrane</keyword>
<dbReference type="EMBL" id="BMLX01000001">
    <property type="protein sequence ID" value="GGP17806.1"/>
    <property type="molecule type" value="Genomic_DNA"/>
</dbReference>
<feature type="transmembrane region" description="Helical" evidence="6">
    <location>
        <begin position="30"/>
        <end position="48"/>
    </location>
</feature>
<dbReference type="RefSeq" id="WP_188701349.1">
    <property type="nucleotide sequence ID" value="NZ_BMLX01000001.1"/>
</dbReference>
<dbReference type="PANTHER" id="PTHR32196:SF37">
    <property type="entry name" value="L-ARABINOSE TRANSPORT SYSTEM PERMEASE PROTEIN ARAH"/>
    <property type="match status" value="1"/>
</dbReference>
<proteinExistence type="predicted"/>
<feature type="transmembrane region" description="Helical" evidence="6">
    <location>
        <begin position="307"/>
        <end position="323"/>
    </location>
</feature>
<evidence type="ECO:0000256" key="4">
    <source>
        <dbReference type="ARBA" id="ARBA00022989"/>
    </source>
</evidence>
<sequence>MSKASANPAVGVPEITLAPGRSAFARLWDTYGMLLVFLVLFIACCALVPNFMSFQNMRGLGLAVSLAGMVGCGMLFCLAAGDFDLSVGSVVACAGVSCATVINMTNSVTMGVLAGVATGLVFGFLNGVVVAWLGINALITTLASMQIARGMAYIISDGKAVGVSEESFFALGNTNWFGLPAPVWITVICFLVFGFVMRRTLFGRNTLAIGGNEEAARLAGVNVVRNKIAIFTLSGVISAFAGVVLASRMTSGQPMTSLGLELTVISACVLGGVSLKGGVGKISYVVAGVLILGTVENAMNLLNISPFAQYVVRGLILLAAVIFDRYKQKSASRV</sequence>
<organism evidence="7 8">
    <name type="scientific">Silvimonas iriomotensis</name>
    <dbReference type="NCBI Taxonomy" id="449662"/>
    <lineage>
        <taxon>Bacteria</taxon>
        <taxon>Pseudomonadati</taxon>
        <taxon>Pseudomonadota</taxon>
        <taxon>Betaproteobacteria</taxon>
        <taxon>Neisseriales</taxon>
        <taxon>Chitinibacteraceae</taxon>
        <taxon>Silvimonas</taxon>
    </lineage>
</organism>
<accession>A0ABQ2P3Z3</accession>
<feature type="transmembrane region" description="Helical" evidence="6">
    <location>
        <begin position="87"/>
        <end position="105"/>
    </location>
</feature>
<evidence type="ECO:0000256" key="3">
    <source>
        <dbReference type="ARBA" id="ARBA00022692"/>
    </source>
</evidence>
<feature type="transmembrane region" description="Helical" evidence="6">
    <location>
        <begin position="176"/>
        <end position="197"/>
    </location>
</feature>
<dbReference type="Pfam" id="PF02653">
    <property type="entry name" value="BPD_transp_2"/>
    <property type="match status" value="1"/>
</dbReference>
<name>A0ABQ2P3Z3_9NEIS</name>
<dbReference type="NCBIfam" id="NF008441">
    <property type="entry name" value="PRK11285.1"/>
    <property type="match status" value="1"/>
</dbReference>
<comment type="subcellular location">
    <subcellularLocation>
        <location evidence="1">Cell membrane</location>
        <topology evidence="1">Multi-pass membrane protein</topology>
    </subcellularLocation>
</comment>
<protein>
    <submittedName>
        <fullName evidence="7">L-arabinose ABC transporter permease AraH</fullName>
    </submittedName>
</protein>
<keyword evidence="4 6" id="KW-1133">Transmembrane helix</keyword>
<gene>
    <name evidence="7" type="primary">araH</name>
    <name evidence="7" type="ORF">GCM10010970_01640</name>
</gene>
<dbReference type="PANTHER" id="PTHR32196">
    <property type="entry name" value="ABC TRANSPORTER PERMEASE PROTEIN YPHD-RELATED-RELATED"/>
    <property type="match status" value="1"/>
</dbReference>
<dbReference type="InterPro" id="IPR001851">
    <property type="entry name" value="ABC_transp_permease"/>
</dbReference>
<reference evidence="8" key="1">
    <citation type="journal article" date="2019" name="Int. J. Syst. Evol. Microbiol.">
        <title>The Global Catalogue of Microorganisms (GCM) 10K type strain sequencing project: providing services to taxonomists for standard genome sequencing and annotation.</title>
        <authorList>
            <consortium name="The Broad Institute Genomics Platform"/>
            <consortium name="The Broad Institute Genome Sequencing Center for Infectious Disease"/>
            <person name="Wu L."/>
            <person name="Ma J."/>
        </authorList>
    </citation>
    <scope>NUCLEOTIDE SEQUENCE [LARGE SCALE GENOMIC DNA]</scope>
    <source>
        <strain evidence="8">CGMCC 1.8859</strain>
    </source>
</reference>
<evidence type="ECO:0000313" key="8">
    <source>
        <dbReference type="Proteomes" id="UP000637267"/>
    </source>
</evidence>
<keyword evidence="2" id="KW-1003">Cell membrane</keyword>
<evidence type="ECO:0000256" key="1">
    <source>
        <dbReference type="ARBA" id="ARBA00004651"/>
    </source>
</evidence>
<feature type="transmembrane region" description="Helical" evidence="6">
    <location>
        <begin position="228"/>
        <end position="246"/>
    </location>
</feature>
<keyword evidence="3 6" id="KW-0812">Transmembrane</keyword>
<evidence type="ECO:0000256" key="6">
    <source>
        <dbReference type="SAM" id="Phobius"/>
    </source>
</evidence>
<feature type="transmembrane region" description="Helical" evidence="6">
    <location>
        <begin position="60"/>
        <end position="81"/>
    </location>
</feature>
<comment type="caution">
    <text evidence="7">The sequence shown here is derived from an EMBL/GenBank/DDBJ whole genome shotgun (WGS) entry which is preliminary data.</text>
</comment>
<dbReference type="CDD" id="cd06579">
    <property type="entry name" value="TM_PBP1_transp_AraH_like"/>
    <property type="match status" value="1"/>
</dbReference>
<evidence type="ECO:0000313" key="7">
    <source>
        <dbReference type="EMBL" id="GGP17806.1"/>
    </source>
</evidence>
<evidence type="ECO:0000256" key="5">
    <source>
        <dbReference type="ARBA" id="ARBA00023136"/>
    </source>
</evidence>